<feature type="transmembrane region" description="Helical" evidence="2">
    <location>
        <begin position="121"/>
        <end position="141"/>
    </location>
</feature>
<proteinExistence type="predicted"/>
<dbReference type="InterPro" id="IPR021401">
    <property type="entry name" value="DUF3040"/>
</dbReference>
<dbReference type="OrthoDB" id="5244024at2"/>
<keyword evidence="2" id="KW-0812">Transmembrane</keyword>
<keyword evidence="2" id="KW-1133">Transmembrane helix</keyword>
<evidence type="ECO:0000313" key="4">
    <source>
        <dbReference type="Proteomes" id="UP000307768"/>
    </source>
</evidence>
<feature type="compositionally biased region" description="Basic and acidic residues" evidence="1">
    <location>
        <begin position="199"/>
        <end position="215"/>
    </location>
</feature>
<accession>A0A5Q6RZF0</accession>
<dbReference type="Proteomes" id="UP000307768">
    <property type="component" value="Unassembled WGS sequence"/>
</dbReference>
<organism evidence="3 4">
    <name type="scientific">Mumia zhuanghuii</name>
    <dbReference type="NCBI Taxonomy" id="2585211"/>
    <lineage>
        <taxon>Bacteria</taxon>
        <taxon>Bacillati</taxon>
        <taxon>Actinomycetota</taxon>
        <taxon>Actinomycetes</taxon>
        <taxon>Propionibacteriales</taxon>
        <taxon>Nocardioidaceae</taxon>
        <taxon>Mumia</taxon>
    </lineage>
</organism>
<keyword evidence="2" id="KW-0472">Membrane</keyword>
<evidence type="ECO:0000256" key="2">
    <source>
        <dbReference type="SAM" id="Phobius"/>
    </source>
</evidence>
<dbReference type="EMBL" id="VDFQ02000002">
    <property type="protein sequence ID" value="KAA1423485.1"/>
    <property type="molecule type" value="Genomic_DNA"/>
</dbReference>
<gene>
    <name evidence="3" type="ORF">FE697_007735</name>
</gene>
<feature type="transmembrane region" description="Helical" evidence="2">
    <location>
        <begin position="147"/>
        <end position="163"/>
    </location>
</feature>
<evidence type="ECO:0000313" key="3">
    <source>
        <dbReference type="EMBL" id="KAA1423485.1"/>
    </source>
</evidence>
<evidence type="ECO:0000256" key="1">
    <source>
        <dbReference type="SAM" id="MobiDB-lite"/>
    </source>
</evidence>
<dbReference type="Pfam" id="PF11239">
    <property type="entry name" value="DUF3040"/>
    <property type="match status" value="1"/>
</dbReference>
<reference evidence="3 4" key="1">
    <citation type="submission" date="2019-09" db="EMBL/GenBank/DDBJ databases">
        <title>Mumia zhuanghuii sp. nov. isolated from the intestinal contents of plateau pika (Ochotona curzoniae) in the Qinghai-Tibet plateau of China.</title>
        <authorList>
            <person name="Tian Z."/>
        </authorList>
    </citation>
    <scope>NUCLEOTIDE SEQUENCE [LARGE SCALE GENOMIC DNA]</scope>
    <source>
        <strain evidence="4">350</strain>
    </source>
</reference>
<dbReference type="AlphaFoldDB" id="A0A5Q6RZF0"/>
<feature type="region of interest" description="Disordered" evidence="1">
    <location>
        <begin position="171"/>
        <end position="215"/>
    </location>
</feature>
<protein>
    <submittedName>
        <fullName evidence="3">DUF3040 domain-containing protein</fullName>
    </submittedName>
</protein>
<name>A0A5Q6RZF0_9ACTN</name>
<sequence length="215" mass="23241">MVGTGAADAVPPIATTPARTRPAELARAVRRSIRVLPSKESGACRPVRTNNSPCCGVRECACLDWSRRSGTSRSSSGRPVVPLSEEEQRLLEQLEQALAAEDPRLASTLRGSKLRARARRVIVLACVGFVVGLAMLMTGVITATTPLGVVGFAFMVAGTYFFLTTWRSRDAEGPADQAQRPPTAGPRPSSSRGVSSDSFMHRMEERWKRRRDSGS</sequence>
<comment type="caution">
    <text evidence="3">The sequence shown here is derived from an EMBL/GenBank/DDBJ whole genome shotgun (WGS) entry which is preliminary data.</text>
</comment>
<feature type="compositionally biased region" description="Low complexity" evidence="1">
    <location>
        <begin position="186"/>
        <end position="198"/>
    </location>
</feature>